<proteinExistence type="predicted"/>
<evidence type="ECO:0000313" key="3">
    <source>
        <dbReference type="EMBL" id="KAF6725251.1"/>
    </source>
</evidence>
<dbReference type="Pfam" id="PF08725">
    <property type="entry name" value="Integrin_b_cyt"/>
    <property type="match status" value="1"/>
</dbReference>
<feature type="region of interest" description="Disordered" evidence="1">
    <location>
        <begin position="1"/>
        <end position="45"/>
    </location>
</feature>
<dbReference type="EMBL" id="WKFB01000368">
    <property type="protein sequence ID" value="KAF6725251.1"/>
    <property type="molecule type" value="Genomic_DNA"/>
</dbReference>
<dbReference type="GO" id="GO:0007229">
    <property type="term" value="P:integrin-mediated signaling pathway"/>
    <property type="evidence" value="ECO:0007669"/>
    <property type="project" value="UniProtKB-KW"/>
</dbReference>
<dbReference type="AlphaFoldDB" id="A0A834F8Y4"/>
<sequence>MEQNEEACGMTGNARGAAPLSEPQEVASDGLKGMTRGNKHERRPPHVIQKRASVHQNLLLCSFTHSCSSCVFQGENPIYKSAVTTVVNPKYEGK</sequence>
<evidence type="ECO:0000313" key="4">
    <source>
        <dbReference type="Proteomes" id="UP000646548"/>
    </source>
</evidence>
<feature type="domain" description="Integrin beta subunit cytoplasmic" evidence="2">
    <location>
        <begin position="73"/>
        <end position="91"/>
    </location>
</feature>
<accession>A0A834F8Y4</accession>
<dbReference type="InterPro" id="IPR014836">
    <property type="entry name" value="Integrin_bsu_cyt_dom"/>
</dbReference>
<dbReference type="Gene3D" id="1.20.5.630">
    <property type="entry name" value="Integrin beta subunit, cytoplasmic domain"/>
    <property type="match status" value="1"/>
</dbReference>
<evidence type="ECO:0000256" key="1">
    <source>
        <dbReference type="SAM" id="MobiDB-lite"/>
    </source>
</evidence>
<dbReference type="Proteomes" id="UP000646548">
    <property type="component" value="Unassembled WGS sequence"/>
</dbReference>
<organism evidence="3 4">
    <name type="scientific">Oryzias melastigma</name>
    <name type="common">Marine medaka</name>
    <dbReference type="NCBI Taxonomy" id="30732"/>
    <lineage>
        <taxon>Eukaryota</taxon>
        <taxon>Metazoa</taxon>
        <taxon>Chordata</taxon>
        <taxon>Craniata</taxon>
        <taxon>Vertebrata</taxon>
        <taxon>Euteleostomi</taxon>
        <taxon>Actinopterygii</taxon>
        <taxon>Neopterygii</taxon>
        <taxon>Teleostei</taxon>
        <taxon>Neoteleostei</taxon>
        <taxon>Acanthomorphata</taxon>
        <taxon>Ovalentaria</taxon>
        <taxon>Atherinomorphae</taxon>
        <taxon>Beloniformes</taxon>
        <taxon>Adrianichthyidae</taxon>
        <taxon>Oryziinae</taxon>
        <taxon>Oryzias</taxon>
    </lineage>
</organism>
<comment type="caution">
    <text evidence="3">The sequence shown here is derived from an EMBL/GenBank/DDBJ whole genome shotgun (WGS) entry which is preliminary data.</text>
</comment>
<reference evidence="3" key="1">
    <citation type="journal article" name="BMC Genomics">
        <title>Long-read sequencing and de novo genome assembly of marine medaka (Oryzias melastigma).</title>
        <authorList>
            <person name="Liang P."/>
            <person name="Saqib H.S.A."/>
            <person name="Ni X."/>
            <person name="Shen Y."/>
        </authorList>
    </citation>
    <scope>NUCLEOTIDE SEQUENCE</scope>
    <source>
        <strain evidence="3">Bigg-433</strain>
    </source>
</reference>
<evidence type="ECO:0000259" key="2">
    <source>
        <dbReference type="Pfam" id="PF08725"/>
    </source>
</evidence>
<protein>
    <submittedName>
        <fullName evidence="3">Integrin beta-1-A</fullName>
    </submittedName>
</protein>
<name>A0A834F8Y4_ORYME</name>
<keyword evidence="3" id="KW-0401">Integrin</keyword>
<gene>
    <name evidence="3" type="ORF">FQA47_005989</name>
</gene>